<dbReference type="SUPFAM" id="SSF53335">
    <property type="entry name" value="S-adenosyl-L-methionine-dependent methyltransferases"/>
    <property type="match status" value="1"/>
</dbReference>
<dbReference type="Gramene" id="NC9G0168180.1">
    <property type="protein sequence ID" value="NC9G0168180.1:cds"/>
    <property type="gene ID" value="NC9G0168180"/>
</dbReference>
<evidence type="ECO:0000256" key="2">
    <source>
        <dbReference type="ARBA" id="ARBA00008361"/>
    </source>
</evidence>
<accession>A0A5K1GQB5</accession>
<gene>
    <name evidence="7" type="ORF">NYM_LOCUS27105</name>
</gene>
<dbReference type="GO" id="GO:0016020">
    <property type="term" value="C:membrane"/>
    <property type="evidence" value="ECO:0007669"/>
    <property type="project" value="UniProtKB-SubCell"/>
</dbReference>
<keyword evidence="4" id="KW-0735">Signal-anchor</keyword>
<dbReference type="PANTHER" id="PTHR44067:SF3">
    <property type="entry name" value="OS06G0138600 PROTEIN"/>
    <property type="match status" value="1"/>
</dbReference>
<dbReference type="GO" id="GO:0012505">
    <property type="term" value="C:endomembrane system"/>
    <property type="evidence" value="ECO:0007669"/>
    <property type="project" value="UniProtKB-SubCell"/>
</dbReference>
<evidence type="ECO:0000256" key="1">
    <source>
        <dbReference type="ARBA" id="ARBA00004606"/>
    </source>
</evidence>
<evidence type="ECO:0000256" key="3">
    <source>
        <dbReference type="ARBA" id="ARBA00022603"/>
    </source>
</evidence>
<dbReference type="Pfam" id="PF03141">
    <property type="entry name" value="Methyltransf_29"/>
    <property type="match status" value="1"/>
</dbReference>
<evidence type="ECO:0000256" key="5">
    <source>
        <dbReference type="ARBA" id="ARBA00037847"/>
    </source>
</evidence>
<comment type="subcellular location">
    <subcellularLocation>
        <location evidence="5">Endomembrane system</location>
        <topology evidence="5">Single-pass membrane protein</topology>
    </subcellularLocation>
    <subcellularLocation>
        <location evidence="1">Membrane</location>
        <topology evidence="1">Single-pass type II membrane protein</topology>
    </subcellularLocation>
</comment>
<dbReference type="Gene3D" id="3.40.50.150">
    <property type="entry name" value="Vaccinia Virus protein VP39"/>
    <property type="match status" value="1"/>
</dbReference>
<keyword evidence="3" id="KW-0808">Transferase</keyword>
<keyword evidence="6" id="KW-0472">Membrane</keyword>
<organism evidence="7">
    <name type="scientific">Nymphaea colorata</name>
    <name type="common">pocket water lily</name>
    <dbReference type="NCBI Taxonomy" id="210225"/>
    <lineage>
        <taxon>Eukaryota</taxon>
        <taxon>Viridiplantae</taxon>
        <taxon>Streptophyta</taxon>
        <taxon>Embryophyta</taxon>
        <taxon>Tracheophyta</taxon>
        <taxon>Spermatophyta</taxon>
        <taxon>Magnoliopsida</taxon>
        <taxon>Nymphaeales</taxon>
        <taxon>Nymphaeaceae</taxon>
        <taxon>Nymphaea</taxon>
    </lineage>
</organism>
<feature type="transmembrane region" description="Helical" evidence="6">
    <location>
        <begin position="24"/>
        <end position="44"/>
    </location>
</feature>
<dbReference type="GO" id="GO:0032259">
    <property type="term" value="P:methylation"/>
    <property type="evidence" value="ECO:0007669"/>
    <property type="project" value="UniProtKB-KW"/>
</dbReference>
<evidence type="ECO:0000313" key="7">
    <source>
        <dbReference type="EMBL" id="VVW77984.1"/>
    </source>
</evidence>
<evidence type="ECO:0008006" key="8">
    <source>
        <dbReference type="Google" id="ProtNLM"/>
    </source>
</evidence>
<dbReference type="AlphaFoldDB" id="A0A5K1GQB5"/>
<evidence type="ECO:0000256" key="4">
    <source>
        <dbReference type="ARBA" id="ARBA00022968"/>
    </source>
</evidence>
<dbReference type="InterPro" id="IPR053223">
    <property type="entry name" value="Prob_Methyltransferase"/>
</dbReference>
<keyword evidence="6" id="KW-0812">Transmembrane</keyword>
<keyword evidence="6" id="KW-1133">Transmembrane helix</keyword>
<protein>
    <recommendedName>
        <fullName evidence="8">Methyltransferase type 11 domain-containing protein</fullName>
    </recommendedName>
</protein>
<keyword evidence="3" id="KW-0489">Methyltransferase</keyword>
<name>A0A5K1GQB5_9MAGN</name>
<dbReference type="OMA" id="MERIGYK"/>
<proteinExistence type="inferred from homology"/>
<dbReference type="OrthoDB" id="2013972at2759"/>
<dbReference type="InterPro" id="IPR029063">
    <property type="entry name" value="SAM-dependent_MTases_sf"/>
</dbReference>
<comment type="similarity">
    <text evidence="2">Belongs to the methyltransferase superfamily.</text>
</comment>
<sequence>MGSVSLKIGDGTAKFKRSTICSSGLNIVMLISVLITNLFALYAFTSPPLHLQHPTLQEHKNITVISEHVSLILREIGAAQKKLSQMQKELSGYESLDFWAPNIPGELKLYLQPQTLPLGKDSKMGITEMVASIGHPCSNSLDLLARYMNYKVGQTCPDDWDLAQKLMLRGCEPLPRRRCLSRPPAPKVELLLPFPASLWKPVADKVVSWSRYRCKSFQCLNARKGQAKPADDCVDCFDIVKGVENQRWIKAMDRNDFVVDDVLALGNGGIRIGLDVGGGTGTFAARMAERNVTVITSTLNLNAPFNEFVAARGLFPLFLTLGQRFPFFDGTFDLVHTMHLLSDWIPVESMEFLMFDIDRVLRAGGLLWLDKFFCAEEELKKTYVGLIEKFGYKKLKWVVGPKGDASATGRTDVYLSAVLQKPPRA</sequence>
<reference evidence="7" key="1">
    <citation type="submission" date="2019-09" db="EMBL/GenBank/DDBJ databases">
        <authorList>
            <person name="Zhang L."/>
        </authorList>
    </citation>
    <scope>NUCLEOTIDE SEQUENCE</scope>
</reference>
<dbReference type="EMBL" id="LR721787">
    <property type="protein sequence ID" value="VVW77984.1"/>
    <property type="molecule type" value="Genomic_DNA"/>
</dbReference>
<dbReference type="GO" id="GO:0008168">
    <property type="term" value="F:methyltransferase activity"/>
    <property type="evidence" value="ECO:0007669"/>
    <property type="project" value="UniProtKB-KW"/>
</dbReference>
<dbReference type="InterPro" id="IPR004159">
    <property type="entry name" value="Put_SAM_MeTrfase"/>
</dbReference>
<evidence type="ECO:0000256" key="6">
    <source>
        <dbReference type="SAM" id="Phobius"/>
    </source>
</evidence>
<dbReference type="PANTHER" id="PTHR44067">
    <property type="entry name" value="S-ADENOSYL-L-METHIONINE-DEPENDENT METHYLTRANSFERASE SUPERFAMILY PROTEIN-RELATED"/>
    <property type="match status" value="1"/>
</dbReference>